<proteinExistence type="predicted"/>
<dbReference type="GO" id="GO:0007144">
    <property type="term" value="P:female meiosis I"/>
    <property type="evidence" value="ECO:0007669"/>
    <property type="project" value="TreeGrafter"/>
</dbReference>
<dbReference type="GO" id="GO:0048255">
    <property type="term" value="P:mRNA stabilization"/>
    <property type="evidence" value="ECO:0007669"/>
    <property type="project" value="TreeGrafter"/>
</dbReference>
<gene>
    <name evidence="3" type="ORF">MENT_LOCUS13303</name>
</gene>
<reference evidence="3 4" key="1">
    <citation type="submission" date="2020-08" db="EMBL/GenBank/DDBJ databases">
        <authorList>
            <person name="Koutsovoulos G."/>
            <person name="Danchin GJ E."/>
        </authorList>
    </citation>
    <scope>NUCLEOTIDE SEQUENCE [LARGE SCALE GENOMIC DNA]</scope>
</reference>
<accession>A0A6V7UI89</accession>
<dbReference type="GO" id="GO:0007141">
    <property type="term" value="P:male meiosis I"/>
    <property type="evidence" value="ECO:0007669"/>
    <property type="project" value="TreeGrafter"/>
</dbReference>
<evidence type="ECO:0000313" key="3">
    <source>
        <dbReference type="EMBL" id="CAD2158682.1"/>
    </source>
</evidence>
<name>A0A6V7UI89_MELEN</name>
<feature type="compositionally biased region" description="Polar residues" evidence="2">
    <location>
        <begin position="355"/>
        <end position="366"/>
    </location>
</feature>
<dbReference type="AlphaFoldDB" id="A0A6V7UI89"/>
<feature type="compositionally biased region" description="Low complexity" evidence="2">
    <location>
        <begin position="170"/>
        <end position="187"/>
    </location>
</feature>
<dbReference type="GO" id="GO:0005737">
    <property type="term" value="C:cytoplasm"/>
    <property type="evidence" value="ECO:0007669"/>
    <property type="project" value="TreeGrafter"/>
</dbReference>
<keyword evidence="1" id="KW-0175">Coiled coil</keyword>
<dbReference type="PANTHER" id="PTHR33861:SF5">
    <property type="entry name" value="GAMMA-TUBULIN COMPLEX COMPONENT"/>
    <property type="match status" value="1"/>
</dbReference>
<dbReference type="EMBL" id="CAJEWN010000071">
    <property type="protein sequence ID" value="CAD2158682.1"/>
    <property type="molecule type" value="Genomic_DNA"/>
</dbReference>
<dbReference type="InterPro" id="IPR027963">
    <property type="entry name" value="MEIOC"/>
</dbReference>
<dbReference type="Pfam" id="PF15189">
    <property type="entry name" value="MEIOC"/>
    <property type="match status" value="1"/>
</dbReference>
<feature type="region of interest" description="Disordered" evidence="2">
    <location>
        <begin position="342"/>
        <end position="387"/>
    </location>
</feature>
<dbReference type="OrthoDB" id="5978002at2759"/>
<protein>
    <submittedName>
        <fullName evidence="3">Uncharacterized protein</fullName>
    </submittedName>
</protein>
<dbReference type="Proteomes" id="UP000580250">
    <property type="component" value="Unassembled WGS sequence"/>
</dbReference>
<evidence type="ECO:0000256" key="1">
    <source>
        <dbReference type="SAM" id="Coils"/>
    </source>
</evidence>
<sequence length="649" mass="74758">MTAECRQATNNCGLFTSDRLAEIWGTDVENNKTKNFINNDFDSLSSSFDGFSELKISSSPPHFSTLLNSSTQPNKSSQKLAQSRLYSCWSMPEQQQQQNCFEEKEGKQSWRNIWDWVQNNGDNINNKIEGTTILVSDQQGKNENSFTPATYKSPEKFVAENIIDQQQQRSNSNTSFEGGSSSNNSFTSSLSANDNNFYFQKQTNDLEGYNNYWENNSSSFDQSLATTKSATLPPQPLSAFRPFHQQQKQKSLWSEQLEDKKEFVYQQKQQQQQYFDNQNLKGFGSWPLMNNFEQQKLQFQNGDEIKRPIPTRFRPIIGQRPYTEENNNLQPAPLFNANSFVSQTPQQKQQKEQQHFVNSINSSPISTKKEENKTTIPLISSRSKSNSCDENELRLYHKHLELQQHIYEHVYSQMIGIINSTNGGVQGVQQISNSNQSQQQQQTPLILKQQQNQFNELNVCLEECSEQYKQLEKERKKTEAELARHNLGKRISSANNLPIPRLPPAPSRVDRLIVDFFREHARMVTLLEKMEQLKEDLINENIHKIHREFLDSIKILQQTRLTERTAILQQLRGGGGGGHYDEKRETANLLNALKVVSKAVLRSRSANWCSLIWTIGADGPQQKDEMEKIVANNYELAPPEIKLRPLYNF</sequence>
<organism evidence="3 4">
    <name type="scientific">Meloidogyne enterolobii</name>
    <name type="common">Root-knot nematode worm</name>
    <name type="synonym">Meloidogyne mayaguensis</name>
    <dbReference type="NCBI Taxonomy" id="390850"/>
    <lineage>
        <taxon>Eukaryota</taxon>
        <taxon>Metazoa</taxon>
        <taxon>Ecdysozoa</taxon>
        <taxon>Nematoda</taxon>
        <taxon>Chromadorea</taxon>
        <taxon>Rhabditida</taxon>
        <taxon>Tylenchina</taxon>
        <taxon>Tylenchomorpha</taxon>
        <taxon>Tylenchoidea</taxon>
        <taxon>Meloidogynidae</taxon>
        <taxon>Meloidogyninae</taxon>
        <taxon>Meloidogyne</taxon>
    </lineage>
</organism>
<feature type="compositionally biased region" description="Polar residues" evidence="2">
    <location>
        <begin position="374"/>
        <end position="387"/>
    </location>
</feature>
<evidence type="ECO:0000313" key="4">
    <source>
        <dbReference type="Proteomes" id="UP000580250"/>
    </source>
</evidence>
<evidence type="ECO:0000256" key="2">
    <source>
        <dbReference type="SAM" id="MobiDB-lite"/>
    </source>
</evidence>
<feature type="coiled-coil region" evidence="1">
    <location>
        <begin position="447"/>
        <end position="488"/>
    </location>
</feature>
<dbReference type="PANTHER" id="PTHR33861">
    <property type="entry name" value="PROTEIN CBG18333"/>
    <property type="match status" value="1"/>
</dbReference>
<comment type="caution">
    <text evidence="3">The sequence shown here is derived from an EMBL/GenBank/DDBJ whole genome shotgun (WGS) entry which is preliminary data.</text>
</comment>
<feature type="region of interest" description="Disordered" evidence="2">
    <location>
        <begin position="164"/>
        <end position="187"/>
    </location>
</feature>
<dbReference type="GO" id="GO:0005634">
    <property type="term" value="C:nucleus"/>
    <property type="evidence" value="ECO:0007669"/>
    <property type="project" value="TreeGrafter"/>
</dbReference>